<dbReference type="Pfam" id="PF04055">
    <property type="entry name" value="Radical_SAM"/>
    <property type="match status" value="1"/>
</dbReference>
<dbReference type="InterPro" id="IPR007197">
    <property type="entry name" value="rSAM"/>
</dbReference>
<keyword evidence="3 9" id="KW-0349">Heme</keyword>
<evidence type="ECO:0000256" key="2">
    <source>
        <dbReference type="ARBA" id="ARBA00017228"/>
    </source>
</evidence>
<evidence type="ECO:0000313" key="11">
    <source>
        <dbReference type="EMBL" id="MBP1853642.1"/>
    </source>
</evidence>
<dbReference type="PROSITE" id="PS51918">
    <property type="entry name" value="RADICAL_SAM"/>
    <property type="match status" value="1"/>
</dbReference>
<dbReference type="SFLD" id="SFLDF00288">
    <property type="entry name" value="HemN-like__clustered_with_nucl"/>
    <property type="match status" value="1"/>
</dbReference>
<keyword evidence="9" id="KW-0963">Cytoplasm</keyword>
<dbReference type="InterPro" id="IPR034505">
    <property type="entry name" value="Coproporphyrinogen-III_oxidase"/>
</dbReference>
<dbReference type="GO" id="GO:0051989">
    <property type="term" value="F:coproporphyrinogen dehydrogenase activity"/>
    <property type="evidence" value="ECO:0007669"/>
    <property type="project" value="UniProtKB-EC"/>
</dbReference>
<evidence type="ECO:0000256" key="9">
    <source>
        <dbReference type="RuleBase" id="RU364116"/>
    </source>
</evidence>
<dbReference type="Pfam" id="PF06969">
    <property type="entry name" value="HemN_C"/>
    <property type="match status" value="1"/>
</dbReference>
<dbReference type="Proteomes" id="UP000767291">
    <property type="component" value="Unassembled WGS sequence"/>
</dbReference>
<feature type="domain" description="Radical SAM core" evidence="10">
    <location>
        <begin position="1"/>
        <end position="229"/>
    </location>
</feature>
<dbReference type="InterPro" id="IPR058240">
    <property type="entry name" value="rSAM_sf"/>
</dbReference>
<keyword evidence="9" id="KW-0004">4Fe-4S</keyword>
<keyword evidence="7 9" id="KW-0411">Iron-sulfur</keyword>
<dbReference type="RefSeq" id="WP_209455318.1">
    <property type="nucleotide sequence ID" value="NZ_BAAACS010000017.1"/>
</dbReference>
<name>A0ABS4E6S7_9FIRM</name>
<evidence type="ECO:0000256" key="5">
    <source>
        <dbReference type="ARBA" id="ARBA00022723"/>
    </source>
</evidence>
<reference evidence="11 12" key="1">
    <citation type="submission" date="2021-03" db="EMBL/GenBank/DDBJ databases">
        <title>Genomic Encyclopedia of Type Strains, Phase IV (KMG-IV): sequencing the most valuable type-strain genomes for metagenomic binning, comparative biology and taxonomic classification.</title>
        <authorList>
            <person name="Goeker M."/>
        </authorList>
    </citation>
    <scope>NUCLEOTIDE SEQUENCE [LARGE SCALE GENOMIC DNA]</scope>
    <source>
        <strain evidence="11 12">DSM 1289</strain>
    </source>
</reference>
<comment type="function">
    <text evidence="9">Probably acts as a heme chaperone, transferring heme to an unknown acceptor. Binds one molecule of heme per monomer, possibly covalently. Binds 1 [4Fe-4S] cluster. The cluster is coordinated with 3 cysteines and an exchangeable S-adenosyl-L-methionine.</text>
</comment>
<keyword evidence="5 9" id="KW-0479">Metal-binding</keyword>
<dbReference type="SFLD" id="SFLDF00562">
    <property type="entry name" value="HemN-like__clustered_with_heat"/>
    <property type="match status" value="1"/>
</dbReference>
<dbReference type="InterPro" id="IPR004559">
    <property type="entry name" value="HemW-like"/>
</dbReference>
<comment type="caution">
    <text evidence="11">The sequence shown here is derived from an EMBL/GenBank/DDBJ whole genome shotgun (WGS) entry which is preliminary data.</text>
</comment>
<keyword evidence="11" id="KW-0560">Oxidoreductase</keyword>
<keyword evidence="12" id="KW-1185">Reference proteome</keyword>
<dbReference type="SFLD" id="SFLDS00029">
    <property type="entry name" value="Radical_SAM"/>
    <property type="match status" value="1"/>
</dbReference>
<dbReference type="SUPFAM" id="SSF102114">
    <property type="entry name" value="Radical SAM enzymes"/>
    <property type="match status" value="1"/>
</dbReference>
<organism evidence="11 12">
    <name type="scientific">Metaclostridioides mangenotii</name>
    <dbReference type="NCBI Taxonomy" id="1540"/>
    <lineage>
        <taxon>Bacteria</taxon>
        <taxon>Bacillati</taxon>
        <taxon>Bacillota</taxon>
        <taxon>Clostridia</taxon>
        <taxon>Peptostreptococcales</taxon>
        <taxon>Peptostreptococcaceae</taxon>
        <taxon>Metaclostridioides</taxon>
    </lineage>
</organism>
<dbReference type="SFLD" id="SFLDG01065">
    <property type="entry name" value="anaerobic_coproporphyrinogen-I"/>
    <property type="match status" value="1"/>
</dbReference>
<dbReference type="SMART" id="SM00729">
    <property type="entry name" value="Elp3"/>
    <property type="match status" value="1"/>
</dbReference>
<evidence type="ECO:0000256" key="1">
    <source>
        <dbReference type="ARBA" id="ARBA00006100"/>
    </source>
</evidence>
<dbReference type="Gene3D" id="3.20.20.70">
    <property type="entry name" value="Aldolase class I"/>
    <property type="match status" value="1"/>
</dbReference>
<dbReference type="NCBIfam" id="TIGR00539">
    <property type="entry name" value="hemN_rel"/>
    <property type="match status" value="1"/>
</dbReference>
<comment type="subcellular location">
    <subcellularLocation>
        <location evidence="9">Cytoplasm</location>
    </subcellularLocation>
</comment>
<dbReference type="PANTHER" id="PTHR13932">
    <property type="entry name" value="COPROPORPHYRINIGEN III OXIDASE"/>
    <property type="match status" value="1"/>
</dbReference>
<evidence type="ECO:0000256" key="7">
    <source>
        <dbReference type="ARBA" id="ARBA00023014"/>
    </source>
</evidence>
<dbReference type="InterPro" id="IPR010723">
    <property type="entry name" value="HemN_C"/>
</dbReference>
<dbReference type="InterPro" id="IPR006638">
    <property type="entry name" value="Elp3/MiaA/NifB-like_rSAM"/>
</dbReference>
<accession>A0ABS4E6S7</accession>
<evidence type="ECO:0000259" key="10">
    <source>
        <dbReference type="PROSITE" id="PS51918"/>
    </source>
</evidence>
<proteinExistence type="inferred from homology"/>
<evidence type="ECO:0000256" key="3">
    <source>
        <dbReference type="ARBA" id="ARBA00022617"/>
    </source>
</evidence>
<keyword evidence="6 9" id="KW-0408">Iron</keyword>
<sequence>MLMLYIHIPFCIKKCNYCDFNSYNLDLTQKKRYLEDLKKEMQMYKTKEEISSVFIGGGTPSILTTRELEELFKNIKENFNMNKHAEITVECNPGTLTLDKLKTMKEIGVNRLSIGLQAVQENHLKYIGRIHTYEEFLKNYNDAISVGFRNINVDLMYNLPNQTTEDWIETLEAVGKLEPKHISAYSLILEEGTELYSMYEHSKFELNDEDTDIKMYRFTIDFLKTKGYHQYEISNYSKVGYECEHNKGYWRCDHYIGVGAGASGYLEDIRYNNVESLEEYHNMVTVSKKPIVNNEELSVKDSIEEKIFMGLRMNEGIKYEDFKKQFNIDFANVYSEQIKVLSSRKLIKESDTGIELTQIGREISNSVFIEFIN</sequence>
<dbReference type="PANTHER" id="PTHR13932:SF5">
    <property type="entry name" value="RADICAL S-ADENOSYL METHIONINE DOMAIN-CONTAINING PROTEIN 1, MITOCHONDRIAL"/>
    <property type="match status" value="1"/>
</dbReference>
<evidence type="ECO:0000313" key="12">
    <source>
        <dbReference type="Proteomes" id="UP000767291"/>
    </source>
</evidence>
<protein>
    <recommendedName>
        <fullName evidence="2 9">Heme chaperone HemW</fullName>
    </recommendedName>
</protein>
<gene>
    <name evidence="11" type="ORF">J2Z43_000032</name>
</gene>
<dbReference type="SFLD" id="SFLDG01082">
    <property type="entry name" value="B12-binding_domain_containing"/>
    <property type="match status" value="1"/>
</dbReference>
<evidence type="ECO:0000256" key="8">
    <source>
        <dbReference type="ARBA" id="ARBA00023186"/>
    </source>
</evidence>
<dbReference type="CDD" id="cd01335">
    <property type="entry name" value="Radical_SAM"/>
    <property type="match status" value="1"/>
</dbReference>
<keyword evidence="4 9" id="KW-0949">S-adenosyl-L-methionine</keyword>
<dbReference type="EMBL" id="JAGGJX010000001">
    <property type="protein sequence ID" value="MBP1853642.1"/>
    <property type="molecule type" value="Genomic_DNA"/>
</dbReference>
<evidence type="ECO:0000256" key="6">
    <source>
        <dbReference type="ARBA" id="ARBA00023004"/>
    </source>
</evidence>
<comment type="similarity">
    <text evidence="1">Belongs to the anaerobic coproporphyrinogen-III oxidase family. HemW subfamily.</text>
</comment>
<dbReference type="InterPro" id="IPR013785">
    <property type="entry name" value="Aldolase_TIM"/>
</dbReference>
<evidence type="ECO:0000256" key="4">
    <source>
        <dbReference type="ARBA" id="ARBA00022691"/>
    </source>
</evidence>
<keyword evidence="8 9" id="KW-0143">Chaperone</keyword>